<feature type="compositionally biased region" description="Basic residues" evidence="1">
    <location>
        <begin position="1"/>
        <end position="11"/>
    </location>
</feature>
<evidence type="ECO:0000313" key="2">
    <source>
        <dbReference type="EMBL" id="KAH3806452.1"/>
    </source>
</evidence>
<comment type="caution">
    <text evidence="2">The sequence shown here is derived from an EMBL/GenBank/DDBJ whole genome shotgun (WGS) entry which is preliminary data.</text>
</comment>
<feature type="region of interest" description="Disordered" evidence="1">
    <location>
        <begin position="1"/>
        <end position="40"/>
    </location>
</feature>
<protein>
    <submittedName>
        <fullName evidence="2">Uncharacterized protein</fullName>
    </submittedName>
</protein>
<keyword evidence="3" id="KW-1185">Reference proteome</keyword>
<evidence type="ECO:0000256" key="1">
    <source>
        <dbReference type="SAM" id="MobiDB-lite"/>
    </source>
</evidence>
<reference evidence="2" key="2">
    <citation type="submission" date="2020-11" db="EMBL/GenBank/DDBJ databases">
        <authorList>
            <person name="McCartney M.A."/>
            <person name="Auch B."/>
            <person name="Kono T."/>
            <person name="Mallez S."/>
            <person name="Becker A."/>
            <person name="Gohl D.M."/>
            <person name="Silverstein K.A.T."/>
            <person name="Koren S."/>
            <person name="Bechman K.B."/>
            <person name="Herman A."/>
            <person name="Abrahante J.E."/>
            <person name="Garbe J."/>
        </authorList>
    </citation>
    <scope>NUCLEOTIDE SEQUENCE</scope>
    <source>
        <strain evidence="2">Duluth1</strain>
        <tissue evidence="2">Whole animal</tissue>
    </source>
</reference>
<sequence>MSSHNLKKRKVSHQEDEHTSPCTENQGSRPRASREKTQQRLNKALRRIDTLEHELKVVRAEREVALTRLSAMMSVKLRDNNPNIADLSDPNIADLSDPNRPTNVAMMFNELYDNEWTDAYTVINSVLSERQTIKVLLDIVMSAYYFCSGVLGEAWQMMSEWYLDDVSIYNFNVNNVSKYGVLGEAWQMMSEWYLDDVSIYNFNVNNVSKYGVLGEAWQMMSEWYLDDSLPNRHYICKLLKDSRKAAVVKKTKRISERFLAHLQKACAFQTLHYMLSSDVLRNYVMQSVKLCLLMCANDRPVVIACEGYWEDMLANTISELAASKTFGEEDRTNGVNTCTIPEVNTGKDGTQPNQQQAILEEKQRGERRSSITKMNNNPKELGGIVQTNIEEKTLMRMQELGLTENVVYIQFSEICTDFESKLQVHHRFQRRPFQRGKFREYTARGFYLEYVVWPVMYLHQGGPMLGKGVAQGTSEAAGRVYEDQWTWKKTE</sequence>
<dbReference type="AlphaFoldDB" id="A0A9D4JG48"/>
<evidence type="ECO:0000313" key="3">
    <source>
        <dbReference type="Proteomes" id="UP000828390"/>
    </source>
</evidence>
<gene>
    <name evidence="2" type="ORF">DPMN_134773</name>
</gene>
<name>A0A9D4JG48_DREPO</name>
<reference evidence="2" key="1">
    <citation type="journal article" date="2019" name="bioRxiv">
        <title>The Genome of the Zebra Mussel, Dreissena polymorpha: A Resource for Invasive Species Research.</title>
        <authorList>
            <person name="McCartney M.A."/>
            <person name="Auch B."/>
            <person name="Kono T."/>
            <person name="Mallez S."/>
            <person name="Zhang Y."/>
            <person name="Obille A."/>
            <person name="Becker A."/>
            <person name="Abrahante J.E."/>
            <person name="Garbe J."/>
            <person name="Badalamenti J.P."/>
            <person name="Herman A."/>
            <person name="Mangelson H."/>
            <person name="Liachko I."/>
            <person name="Sullivan S."/>
            <person name="Sone E.D."/>
            <person name="Koren S."/>
            <person name="Silverstein K.A.T."/>
            <person name="Beckman K.B."/>
            <person name="Gohl D.M."/>
        </authorList>
    </citation>
    <scope>NUCLEOTIDE SEQUENCE</scope>
    <source>
        <strain evidence="2">Duluth1</strain>
        <tissue evidence="2">Whole animal</tissue>
    </source>
</reference>
<proteinExistence type="predicted"/>
<dbReference type="Proteomes" id="UP000828390">
    <property type="component" value="Unassembled WGS sequence"/>
</dbReference>
<accession>A0A9D4JG48</accession>
<feature type="region of interest" description="Disordered" evidence="1">
    <location>
        <begin position="361"/>
        <end position="381"/>
    </location>
</feature>
<organism evidence="2 3">
    <name type="scientific">Dreissena polymorpha</name>
    <name type="common">Zebra mussel</name>
    <name type="synonym">Mytilus polymorpha</name>
    <dbReference type="NCBI Taxonomy" id="45954"/>
    <lineage>
        <taxon>Eukaryota</taxon>
        <taxon>Metazoa</taxon>
        <taxon>Spiralia</taxon>
        <taxon>Lophotrochozoa</taxon>
        <taxon>Mollusca</taxon>
        <taxon>Bivalvia</taxon>
        <taxon>Autobranchia</taxon>
        <taxon>Heteroconchia</taxon>
        <taxon>Euheterodonta</taxon>
        <taxon>Imparidentia</taxon>
        <taxon>Neoheterodontei</taxon>
        <taxon>Myida</taxon>
        <taxon>Dreissenoidea</taxon>
        <taxon>Dreissenidae</taxon>
        <taxon>Dreissena</taxon>
    </lineage>
</organism>
<dbReference type="EMBL" id="JAIWYP010000006">
    <property type="protein sequence ID" value="KAH3806452.1"/>
    <property type="molecule type" value="Genomic_DNA"/>
</dbReference>